<proteinExistence type="predicted"/>
<accession>A0A914MWM6</accession>
<dbReference type="AlphaFoldDB" id="A0A914MWM6"/>
<organism evidence="1 2">
    <name type="scientific">Meloidogyne incognita</name>
    <name type="common">Southern root-knot nematode worm</name>
    <name type="synonym">Oxyuris incognita</name>
    <dbReference type="NCBI Taxonomy" id="6306"/>
    <lineage>
        <taxon>Eukaryota</taxon>
        <taxon>Metazoa</taxon>
        <taxon>Ecdysozoa</taxon>
        <taxon>Nematoda</taxon>
        <taxon>Chromadorea</taxon>
        <taxon>Rhabditida</taxon>
        <taxon>Tylenchina</taxon>
        <taxon>Tylenchomorpha</taxon>
        <taxon>Tylenchoidea</taxon>
        <taxon>Meloidogynidae</taxon>
        <taxon>Meloidogyninae</taxon>
        <taxon>Meloidogyne</taxon>
        <taxon>Meloidogyne incognita group</taxon>
    </lineage>
</organism>
<protein>
    <submittedName>
        <fullName evidence="2 3">F-box domain-containing protein</fullName>
    </submittedName>
</protein>
<evidence type="ECO:0000313" key="1">
    <source>
        <dbReference type="Proteomes" id="UP000887563"/>
    </source>
</evidence>
<reference evidence="2 3" key="1">
    <citation type="submission" date="2022-11" db="UniProtKB">
        <authorList>
            <consortium name="WormBaseParasite"/>
        </authorList>
    </citation>
    <scope>IDENTIFICATION</scope>
</reference>
<evidence type="ECO:0000313" key="2">
    <source>
        <dbReference type="WBParaSite" id="Minc3s02704g31263"/>
    </source>
</evidence>
<evidence type="ECO:0000313" key="3">
    <source>
        <dbReference type="WBParaSite" id="Minc3s02819g31685"/>
    </source>
</evidence>
<name>A0A914MWM6_MELIC</name>
<dbReference type="WBParaSite" id="Minc3s02819g31685">
    <property type="protein sequence ID" value="Minc3s02819g31685"/>
    <property type="gene ID" value="Minc3s02819g31685"/>
</dbReference>
<keyword evidence="1" id="KW-1185">Reference proteome</keyword>
<dbReference type="WBParaSite" id="Minc3s02704g31263">
    <property type="protein sequence ID" value="Minc3s02704g31263"/>
    <property type="gene ID" value="Minc3s02704g31263"/>
</dbReference>
<dbReference type="Proteomes" id="UP000887563">
    <property type="component" value="Unplaced"/>
</dbReference>
<sequence>MFYYLPTETKLDIFKFLSYEELRSIKPTNLYFYEFINKFEGELAREKFDEINIDYFKQFKGPRRYLVTLKTANFDFPLDKEFEKKWRVGLEKRISLYLPVKDLDKDIVICLTKDLWGRRKSTRDDGKVPLFERRLPQFNTTSLWHHSARD</sequence>